<dbReference type="PANTHER" id="PTHR30023">
    <property type="entry name" value="D-ALANYL-D-ALANINE CARBOXYPEPTIDASE"/>
    <property type="match status" value="1"/>
</dbReference>
<dbReference type="SUPFAM" id="SSF56601">
    <property type="entry name" value="beta-lactamase/transpeptidase-like"/>
    <property type="match status" value="1"/>
</dbReference>
<dbReference type="GO" id="GO:0006508">
    <property type="term" value="P:proteolysis"/>
    <property type="evidence" value="ECO:0007669"/>
    <property type="project" value="InterPro"/>
</dbReference>
<name>A0A1E5IR25_SHECO</name>
<comment type="caution">
    <text evidence="5">The sequence shown here is derived from an EMBL/GenBank/DDBJ whole genome shotgun (WGS) entry which is preliminary data.</text>
</comment>
<reference evidence="5 6" key="1">
    <citation type="submission" date="2016-07" db="EMBL/GenBank/DDBJ databases">
        <title>Whole-genome of two Shewanella species isolated from a digestive organ of sea cucumber Apostichopus japonicus Selenka 1867.</title>
        <authorList>
            <person name="Hong H.-H."/>
            <person name="Choi H."/>
            <person name="Cheon S."/>
            <person name="Oh J.-S."/>
            <person name="Lee H.-G."/>
            <person name="Park C."/>
        </authorList>
    </citation>
    <scope>NUCLEOTIDE SEQUENCE [LARGE SCALE GENOMIC DNA]</scope>
    <source>
        <strain evidence="5 6">CSB03KR</strain>
    </source>
</reference>
<evidence type="ECO:0000256" key="3">
    <source>
        <dbReference type="SAM" id="MobiDB-lite"/>
    </source>
</evidence>
<dbReference type="Gene3D" id="3.40.710.10">
    <property type="entry name" value="DD-peptidase/beta-lactamase superfamily"/>
    <property type="match status" value="2"/>
</dbReference>
<sequence>MRKTRHYFVTAPSLAVAFLCQAPAWGNDYFSNLMGIIEPRHSQVALSATDLTTGELIYQQNADTLLLPASTQKLLTAVAATAQLGNGFKFDTQVFSHFPIRHGKIAGDIYITFSGDPTLTTDNLRDLFKQLTDQGLYEVSGNIYLVGEPGEQTKAPGWVWDDLGICYAAPVSAFVINQNCIHGQLRPKMASNESQLSFASYLPVSLSTSAVFDKRKQGSFCELELSRLANNTFHLSGCHAGDKPINLAIAINDPALFASKMIEQLLKSSQIRVKGKVKVSSKRAKYHKVIASHSSEALPALVETMLLKSDNLIADSLFKAIGKSYFGEPANFSHGAKAVEQILTAAGVDLSHSQIVDGSGLSRYNLLTANQLSQVLMLIYEDKRFQGLIEQLPVAGISGTLRYKAHYNRAPLKQRVVAKTGSMQGVDNLAGFISLNQTGKALFVVLENGQSPKTKHDQIAPFSALFLQTLLDSAPLSAKEEPPLDTPIHQNESVKRQTEAK</sequence>
<keyword evidence="4" id="KW-0732">Signal</keyword>
<dbReference type="PANTHER" id="PTHR30023:SF0">
    <property type="entry name" value="PENICILLIN-SENSITIVE CARBOXYPEPTIDASE A"/>
    <property type="match status" value="1"/>
</dbReference>
<dbReference type="InterPro" id="IPR012338">
    <property type="entry name" value="Beta-lactam/transpept-like"/>
</dbReference>
<dbReference type="RefSeq" id="WP_069672231.1">
    <property type="nucleotide sequence ID" value="NZ_MCBT01000048.1"/>
</dbReference>
<comment type="similarity">
    <text evidence="1">Belongs to the peptidase S13 family.</text>
</comment>
<feature type="signal peptide" evidence="4">
    <location>
        <begin position="1"/>
        <end position="24"/>
    </location>
</feature>
<protein>
    <submittedName>
        <fullName evidence="5">D-alanyl-D-alanine carboxypeptidase/D-alanyl-D-alanine-endopeptidase</fullName>
    </submittedName>
</protein>
<dbReference type="AlphaFoldDB" id="A0A1E5IR25"/>
<feature type="chain" id="PRO_5009178977" evidence="4">
    <location>
        <begin position="25"/>
        <end position="501"/>
    </location>
</feature>
<dbReference type="NCBIfam" id="TIGR00666">
    <property type="entry name" value="PBP4"/>
    <property type="match status" value="1"/>
</dbReference>
<keyword evidence="2" id="KW-0378">Hydrolase</keyword>
<dbReference type="GO" id="GO:0000270">
    <property type="term" value="P:peptidoglycan metabolic process"/>
    <property type="evidence" value="ECO:0007669"/>
    <property type="project" value="TreeGrafter"/>
</dbReference>
<dbReference type="Proteomes" id="UP000095230">
    <property type="component" value="Unassembled WGS sequence"/>
</dbReference>
<organism evidence="5 6">
    <name type="scientific">Shewanella colwelliana</name>
    <name type="common">Alteromonas colwelliana</name>
    <dbReference type="NCBI Taxonomy" id="23"/>
    <lineage>
        <taxon>Bacteria</taxon>
        <taxon>Pseudomonadati</taxon>
        <taxon>Pseudomonadota</taxon>
        <taxon>Gammaproteobacteria</taxon>
        <taxon>Alteromonadales</taxon>
        <taxon>Shewanellaceae</taxon>
        <taxon>Shewanella</taxon>
    </lineage>
</organism>
<keyword evidence="5" id="KW-0645">Protease</keyword>
<dbReference type="OrthoDB" id="9802627at2"/>
<proteinExistence type="inferred from homology"/>
<dbReference type="Pfam" id="PF02113">
    <property type="entry name" value="Peptidase_S13"/>
    <property type="match status" value="1"/>
</dbReference>
<gene>
    <name evidence="5" type="ORF">BEL05_05720</name>
</gene>
<evidence type="ECO:0000313" key="5">
    <source>
        <dbReference type="EMBL" id="OEG72468.1"/>
    </source>
</evidence>
<evidence type="ECO:0000313" key="6">
    <source>
        <dbReference type="Proteomes" id="UP000095230"/>
    </source>
</evidence>
<dbReference type="STRING" id="23.BEL05_05720"/>
<dbReference type="GO" id="GO:0004185">
    <property type="term" value="F:serine-type carboxypeptidase activity"/>
    <property type="evidence" value="ECO:0007669"/>
    <property type="project" value="InterPro"/>
</dbReference>
<evidence type="ECO:0000256" key="1">
    <source>
        <dbReference type="ARBA" id="ARBA00006096"/>
    </source>
</evidence>
<accession>A0A1E5IR25</accession>
<keyword evidence="5" id="KW-0121">Carboxypeptidase</keyword>
<evidence type="ECO:0000256" key="2">
    <source>
        <dbReference type="ARBA" id="ARBA00022801"/>
    </source>
</evidence>
<feature type="compositionally biased region" description="Basic and acidic residues" evidence="3">
    <location>
        <begin position="492"/>
        <end position="501"/>
    </location>
</feature>
<dbReference type="Gene3D" id="3.50.80.20">
    <property type="entry name" value="D-Ala-D-Ala carboxypeptidase C, peptidase S13"/>
    <property type="match status" value="1"/>
</dbReference>
<dbReference type="PRINTS" id="PR00922">
    <property type="entry name" value="DADACBPTASE3"/>
</dbReference>
<dbReference type="EMBL" id="MCBT01000048">
    <property type="protein sequence ID" value="OEG72468.1"/>
    <property type="molecule type" value="Genomic_DNA"/>
</dbReference>
<feature type="region of interest" description="Disordered" evidence="3">
    <location>
        <begin position="477"/>
        <end position="501"/>
    </location>
</feature>
<evidence type="ECO:0000256" key="4">
    <source>
        <dbReference type="SAM" id="SignalP"/>
    </source>
</evidence>
<dbReference type="InterPro" id="IPR000667">
    <property type="entry name" value="Peptidase_S13"/>
</dbReference>